<gene>
    <name evidence="1" type="ORF">GCM10022210_34770</name>
</gene>
<proteinExistence type="predicted"/>
<keyword evidence="2" id="KW-1185">Reference proteome</keyword>
<reference evidence="2" key="1">
    <citation type="journal article" date="2019" name="Int. J. Syst. Evol. Microbiol.">
        <title>The Global Catalogue of Microorganisms (GCM) 10K type strain sequencing project: providing services to taxonomists for standard genome sequencing and annotation.</title>
        <authorList>
            <consortium name="The Broad Institute Genomics Platform"/>
            <consortium name="The Broad Institute Genome Sequencing Center for Infectious Disease"/>
            <person name="Wu L."/>
            <person name="Ma J."/>
        </authorList>
    </citation>
    <scope>NUCLEOTIDE SEQUENCE [LARGE SCALE GENOMIC DNA]</scope>
    <source>
        <strain evidence="2">JCM 16601</strain>
    </source>
</reference>
<evidence type="ECO:0000313" key="1">
    <source>
        <dbReference type="EMBL" id="GAA3980551.1"/>
    </source>
</evidence>
<organism evidence="1 2">
    <name type="scientific">Mucilaginibacter dorajii</name>
    <dbReference type="NCBI Taxonomy" id="692994"/>
    <lineage>
        <taxon>Bacteria</taxon>
        <taxon>Pseudomonadati</taxon>
        <taxon>Bacteroidota</taxon>
        <taxon>Sphingobacteriia</taxon>
        <taxon>Sphingobacteriales</taxon>
        <taxon>Sphingobacteriaceae</taxon>
        <taxon>Mucilaginibacter</taxon>
    </lineage>
</organism>
<dbReference type="EMBL" id="BAAAZC010000025">
    <property type="protein sequence ID" value="GAA3980551.1"/>
    <property type="molecule type" value="Genomic_DNA"/>
</dbReference>
<dbReference type="RefSeq" id="WP_259088351.1">
    <property type="nucleotide sequence ID" value="NZ_BAAAZC010000025.1"/>
</dbReference>
<accession>A0ABP7QEC8</accession>
<protein>
    <submittedName>
        <fullName evidence="1">Uncharacterized protein</fullName>
    </submittedName>
</protein>
<comment type="caution">
    <text evidence="1">The sequence shown here is derived from an EMBL/GenBank/DDBJ whole genome shotgun (WGS) entry which is preliminary data.</text>
</comment>
<name>A0ABP7QEC8_9SPHI</name>
<evidence type="ECO:0000313" key="2">
    <source>
        <dbReference type="Proteomes" id="UP001500742"/>
    </source>
</evidence>
<sequence>MRSFLFLFCILSVTVITKAQQVDKFKAGAYADSLGNRHPGFIKLKIPQGGIFNIGHTYITYKETATAFEHDINIGAIKNFTMGVDSFVVSRNNNVSKVPILEVLLNTPVKIYHSAFYDRGNILLHTSDGIYLFGPDPDNLGLITRKNFKEVLSHIMEAKPNAVANIQNGTFTYFYMDDLIKYYKVR</sequence>
<dbReference type="Proteomes" id="UP001500742">
    <property type="component" value="Unassembled WGS sequence"/>
</dbReference>